<feature type="compositionally biased region" description="Basic and acidic residues" evidence="1">
    <location>
        <begin position="109"/>
        <end position="118"/>
    </location>
</feature>
<reference evidence="2" key="1">
    <citation type="submission" date="2023-01" db="EMBL/GenBank/DDBJ databases">
        <title>Colletotrichum chrysophilum M932 genome sequence.</title>
        <authorList>
            <person name="Baroncelli R."/>
        </authorList>
    </citation>
    <scope>NUCLEOTIDE SEQUENCE</scope>
    <source>
        <strain evidence="2">M932</strain>
    </source>
</reference>
<gene>
    <name evidence="2" type="ORF">CCHR01_04671</name>
</gene>
<proteinExistence type="predicted"/>
<dbReference type="Proteomes" id="UP001243330">
    <property type="component" value="Unassembled WGS sequence"/>
</dbReference>
<organism evidence="2 3">
    <name type="scientific">Colletotrichum chrysophilum</name>
    <dbReference type="NCBI Taxonomy" id="1836956"/>
    <lineage>
        <taxon>Eukaryota</taxon>
        <taxon>Fungi</taxon>
        <taxon>Dikarya</taxon>
        <taxon>Ascomycota</taxon>
        <taxon>Pezizomycotina</taxon>
        <taxon>Sordariomycetes</taxon>
        <taxon>Hypocreomycetidae</taxon>
        <taxon>Glomerellales</taxon>
        <taxon>Glomerellaceae</taxon>
        <taxon>Colletotrichum</taxon>
        <taxon>Colletotrichum gloeosporioides species complex</taxon>
    </lineage>
</organism>
<dbReference type="EMBL" id="JAQOWY010000069">
    <property type="protein sequence ID" value="KAK1852710.1"/>
    <property type="molecule type" value="Genomic_DNA"/>
</dbReference>
<dbReference type="AlphaFoldDB" id="A0AAD9ASL2"/>
<evidence type="ECO:0000256" key="1">
    <source>
        <dbReference type="SAM" id="MobiDB-lite"/>
    </source>
</evidence>
<keyword evidence="3" id="KW-1185">Reference proteome</keyword>
<comment type="caution">
    <text evidence="2">The sequence shown here is derived from an EMBL/GenBank/DDBJ whole genome shotgun (WGS) entry which is preliminary data.</text>
</comment>
<accession>A0AAD9ASL2</accession>
<sequence length="141" mass="15563">MAAAQGVCAPLLPNSGRVSVRPLALFVLLLPFAVLRASVRLLPPPDRTTPMTRTGGIDRRATWEVLHACRFRADVACEDRGAVDLDHHPDAIDGGRFTALLFFCRRPSRESQFDDNGRRNTNAESSPPASERNPVRRDDCV</sequence>
<protein>
    <submittedName>
        <fullName evidence="2">Uncharacterized protein</fullName>
    </submittedName>
</protein>
<evidence type="ECO:0000313" key="3">
    <source>
        <dbReference type="Proteomes" id="UP001243330"/>
    </source>
</evidence>
<feature type="region of interest" description="Disordered" evidence="1">
    <location>
        <begin position="109"/>
        <end position="141"/>
    </location>
</feature>
<evidence type="ECO:0000313" key="2">
    <source>
        <dbReference type="EMBL" id="KAK1852710.1"/>
    </source>
</evidence>
<feature type="compositionally biased region" description="Polar residues" evidence="1">
    <location>
        <begin position="119"/>
        <end position="128"/>
    </location>
</feature>
<name>A0AAD9ASL2_9PEZI</name>